<reference evidence="1 2" key="1">
    <citation type="submission" date="2019-06" db="EMBL/GenBank/DDBJ databases">
        <title>Sorghum-associated microbial communities from plants grown in Nebraska, USA.</title>
        <authorList>
            <person name="Schachtman D."/>
        </authorList>
    </citation>
    <scope>NUCLEOTIDE SEQUENCE [LARGE SCALE GENOMIC DNA]</scope>
    <source>
        <strain evidence="1 2">1225</strain>
    </source>
</reference>
<accession>A0A561R3G1</accession>
<proteinExistence type="predicted"/>
<dbReference type="OrthoDB" id="8457239at2"/>
<sequence>MTRAVTSTLPVVFIDGGYRIQFGNGLAVPLRNHGDLVQTFDPGWFPRFVYVGFYPIMALELQHRDGRQATWWLDGTMNGVGDSVRHLGKPIRELLLRNSAHVMRHIVDASFSATHEPVPDSVNGFYSLNPNTRQEIIDSFLRQSIPPIGIRDITQEDGVILIATDHGEVEVFDRDRVKASLEMDFRETSLKWLGGAMSWKSIYDDGEFEFRGSMPLDDFRFALKFSDAEDRREFFLLVSHHCSQVIGIFSPSCSSVFCLNGERIGLFRSLYSNFEDMLGRHLKKYSSELKTYFASGKKKIASLPRLAPQTHLGHQLWNELSGVDMVLRNRRPGDLPEWWIVEADESVEIYGPLERLYPEIATRVRRGLSSLDEATRFAYKNNFALLRITDEYVSSGLRARIKSVVDATAIGQEVNRYVSENRRGPIVVFGLRTENRTHVDPVDFFVRVAKSFERRFGKGTIVIDGHNGNEEFATTGKVRSHGEHLSLRPPVDVEREIVDAVGAGLKGTGVDVVSTIGASMYRSAAWGNNADCFIGIWGAGLTKYRWISNIPGAIVSSAHNLGGRPDFNIYFNEKYMEDPSPVLMPPRGTIEDDAQAKLLISVADQSSASYYNFRDRPELLEDFLSKLWDSMAGWKDSSPSH</sequence>
<gene>
    <name evidence="1" type="ORF">FHW37_102801</name>
</gene>
<dbReference type="Proteomes" id="UP000320653">
    <property type="component" value="Unassembled WGS sequence"/>
</dbReference>
<organism evidence="1 2">
    <name type="scientific">Neorhizobium alkalisoli</name>
    <dbReference type="NCBI Taxonomy" id="528178"/>
    <lineage>
        <taxon>Bacteria</taxon>
        <taxon>Pseudomonadati</taxon>
        <taxon>Pseudomonadota</taxon>
        <taxon>Alphaproteobacteria</taxon>
        <taxon>Hyphomicrobiales</taxon>
        <taxon>Rhizobiaceae</taxon>
        <taxon>Rhizobium/Agrobacterium group</taxon>
        <taxon>Neorhizobium</taxon>
    </lineage>
</organism>
<name>A0A561R3G1_9HYPH</name>
<keyword evidence="2" id="KW-1185">Reference proteome</keyword>
<comment type="caution">
    <text evidence="1">The sequence shown here is derived from an EMBL/GenBank/DDBJ whole genome shotgun (WGS) entry which is preliminary data.</text>
</comment>
<dbReference type="EMBL" id="VIWP01000002">
    <property type="protein sequence ID" value="TWF57160.1"/>
    <property type="molecule type" value="Genomic_DNA"/>
</dbReference>
<protein>
    <submittedName>
        <fullName evidence="1">Uncharacterized protein</fullName>
    </submittedName>
</protein>
<dbReference type="RefSeq" id="WP_145635455.1">
    <property type="nucleotide sequence ID" value="NZ_VIWP01000002.1"/>
</dbReference>
<dbReference type="AlphaFoldDB" id="A0A561R3G1"/>
<evidence type="ECO:0000313" key="2">
    <source>
        <dbReference type="Proteomes" id="UP000320653"/>
    </source>
</evidence>
<evidence type="ECO:0000313" key="1">
    <source>
        <dbReference type="EMBL" id="TWF57160.1"/>
    </source>
</evidence>